<sequence length="239" mass="26720">MTVKLITYKRRKSSSDKTHQVITQNSIAQSAPEAFLDNTAHLPKKVPVCLANHGSVGRHQRNASYLKKPCLSISKVSCPWNQEDLRNTLSGITEDIMGNQILAIIGEVKYQDENTQAFIMVVIIDGSDLASINLQDARRSMAVITQAPVVFAGTLRRNLDPFKEHTDAVRWKEMENVQWKTLVEDLSGQLEFKLKESGANFSIGGRQLISLALALVQKSKIIIMDEATVNVDFRTDRLI</sequence>
<dbReference type="Pfam" id="PF00005">
    <property type="entry name" value="ABC_tran"/>
    <property type="match status" value="1"/>
</dbReference>
<dbReference type="InterPro" id="IPR050173">
    <property type="entry name" value="ABC_transporter_C-like"/>
</dbReference>
<dbReference type="AlphaFoldDB" id="A0A2B4RFL2"/>
<evidence type="ECO:0000256" key="4">
    <source>
        <dbReference type="ARBA" id="ARBA00022840"/>
    </source>
</evidence>
<dbReference type="Proteomes" id="UP000225706">
    <property type="component" value="Unassembled WGS sequence"/>
</dbReference>
<evidence type="ECO:0000256" key="2">
    <source>
        <dbReference type="ARBA" id="ARBA00009726"/>
    </source>
</evidence>
<evidence type="ECO:0000313" key="6">
    <source>
        <dbReference type="EMBL" id="PFX15137.1"/>
    </source>
</evidence>
<organism evidence="6 7">
    <name type="scientific">Stylophora pistillata</name>
    <name type="common">Smooth cauliflower coral</name>
    <dbReference type="NCBI Taxonomy" id="50429"/>
    <lineage>
        <taxon>Eukaryota</taxon>
        <taxon>Metazoa</taxon>
        <taxon>Cnidaria</taxon>
        <taxon>Anthozoa</taxon>
        <taxon>Hexacorallia</taxon>
        <taxon>Scleractinia</taxon>
        <taxon>Astrocoeniina</taxon>
        <taxon>Pocilloporidae</taxon>
        <taxon>Stylophora</taxon>
    </lineage>
</organism>
<dbReference type="SUPFAM" id="SSF52540">
    <property type="entry name" value="P-loop containing nucleoside triphosphate hydrolases"/>
    <property type="match status" value="1"/>
</dbReference>
<dbReference type="OrthoDB" id="5967058at2759"/>
<dbReference type="InterPro" id="IPR027417">
    <property type="entry name" value="P-loop_NTPase"/>
</dbReference>
<reference evidence="7" key="1">
    <citation type="journal article" date="2017" name="bioRxiv">
        <title>Comparative analysis of the genomes of Stylophora pistillata and Acropora digitifera provides evidence for extensive differences between species of corals.</title>
        <authorList>
            <person name="Voolstra C.R."/>
            <person name="Li Y."/>
            <person name="Liew Y.J."/>
            <person name="Baumgarten S."/>
            <person name="Zoccola D."/>
            <person name="Flot J.-F."/>
            <person name="Tambutte S."/>
            <person name="Allemand D."/>
            <person name="Aranda M."/>
        </authorList>
    </citation>
    <scope>NUCLEOTIDE SEQUENCE [LARGE SCALE GENOMIC DNA]</scope>
</reference>
<comment type="similarity">
    <text evidence="2">Belongs to the ABC transporter superfamily. ABCC family. Conjugate transporter (TC 3.A.1.208) subfamily.</text>
</comment>
<dbReference type="Gene3D" id="3.40.50.300">
    <property type="entry name" value="P-loop containing nucleotide triphosphate hydrolases"/>
    <property type="match status" value="1"/>
</dbReference>
<evidence type="ECO:0000259" key="5">
    <source>
        <dbReference type="Pfam" id="PF00005"/>
    </source>
</evidence>
<keyword evidence="7" id="KW-1185">Reference proteome</keyword>
<dbReference type="GO" id="GO:0042626">
    <property type="term" value="F:ATPase-coupled transmembrane transporter activity"/>
    <property type="evidence" value="ECO:0007669"/>
    <property type="project" value="TreeGrafter"/>
</dbReference>
<dbReference type="EMBL" id="LSMT01000681">
    <property type="protein sequence ID" value="PFX15137.1"/>
    <property type="molecule type" value="Genomic_DNA"/>
</dbReference>
<dbReference type="STRING" id="50429.A0A2B4RFL2"/>
<dbReference type="InterPro" id="IPR003439">
    <property type="entry name" value="ABC_transporter-like_ATP-bd"/>
</dbReference>
<keyword evidence="3" id="KW-0547">Nucleotide-binding</keyword>
<protein>
    <submittedName>
        <fullName evidence="6">Multidrug resistance-associated protein 4</fullName>
    </submittedName>
</protein>
<name>A0A2B4RFL2_STYPI</name>
<comment type="subcellular location">
    <subcellularLocation>
        <location evidence="1">Membrane</location>
        <topology evidence="1">Multi-pass membrane protein</topology>
    </subcellularLocation>
</comment>
<dbReference type="GO" id="GO:0016887">
    <property type="term" value="F:ATP hydrolysis activity"/>
    <property type="evidence" value="ECO:0007669"/>
    <property type="project" value="InterPro"/>
</dbReference>
<dbReference type="GO" id="GO:0016020">
    <property type="term" value="C:membrane"/>
    <property type="evidence" value="ECO:0007669"/>
    <property type="project" value="UniProtKB-SubCell"/>
</dbReference>
<proteinExistence type="inferred from homology"/>
<evidence type="ECO:0000256" key="3">
    <source>
        <dbReference type="ARBA" id="ARBA00022741"/>
    </source>
</evidence>
<keyword evidence="4" id="KW-0067">ATP-binding</keyword>
<feature type="domain" description="ABC transporter" evidence="5">
    <location>
        <begin position="123"/>
        <end position="228"/>
    </location>
</feature>
<gene>
    <name evidence="6" type="primary">ABCC4</name>
    <name evidence="6" type="ORF">AWC38_SpisGene20654</name>
</gene>
<accession>A0A2B4RFL2</accession>
<dbReference type="GO" id="GO:0005524">
    <property type="term" value="F:ATP binding"/>
    <property type="evidence" value="ECO:0007669"/>
    <property type="project" value="UniProtKB-KW"/>
</dbReference>
<evidence type="ECO:0000313" key="7">
    <source>
        <dbReference type="Proteomes" id="UP000225706"/>
    </source>
</evidence>
<dbReference type="PANTHER" id="PTHR24223:SF456">
    <property type="entry name" value="MULTIDRUG RESISTANCE-ASSOCIATED PROTEIN LETHAL(2)03659"/>
    <property type="match status" value="1"/>
</dbReference>
<evidence type="ECO:0000256" key="1">
    <source>
        <dbReference type="ARBA" id="ARBA00004141"/>
    </source>
</evidence>
<comment type="caution">
    <text evidence="6">The sequence shown here is derived from an EMBL/GenBank/DDBJ whole genome shotgun (WGS) entry which is preliminary data.</text>
</comment>
<dbReference type="PANTHER" id="PTHR24223">
    <property type="entry name" value="ATP-BINDING CASSETTE SUB-FAMILY C"/>
    <property type="match status" value="1"/>
</dbReference>